<evidence type="ECO:0000256" key="1">
    <source>
        <dbReference type="SAM" id="MobiDB-lite"/>
    </source>
</evidence>
<dbReference type="EMBL" id="GIIL01000907">
    <property type="protein sequence ID" value="NOV44633.1"/>
    <property type="molecule type" value="Transcribed_RNA"/>
</dbReference>
<name>A0A6M2DEB5_XENCH</name>
<dbReference type="Gene3D" id="1.25.40.10">
    <property type="entry name" value="Tetratricopeptide repeat domain"/>
    <property type="match status" value="1"/>
</dbReference>
<dbReference type="InterPro" id="IPR006597">
    <property type="entry name" value="Sel1-like"/>
</dbReference>
<dbReference type="PANTHER" id="PTHR45011">
    <property type="entry name" value="DAP3-BINDING CELL DEATH ENHANCER 1"/>
    <property type="match status" value="1"/>
</dbReference>
<dbReference type="InterPro" id="IPR052748">
    <property type="entry name" value="ISR_Activator"/>
</dbReference>
<dbReference type="PANTHER" id="PTHR45011:SF1">
    <property type="entry name" value="DAP3-BINDING CELL DEATH ENHANCER 1"/>
    <property type="match status" value="1"/>
</dbReference>
<dbReference type="SMART" id="SM00671">
    <property type="entry name" value="SEL1"/>
    <property type="match status" value="2"/>
</dbReference>
<dbReference type="InterPro" id="IPR011990">
    <property type="entry name" value="TPR-like_helical_dom_sf"/>
</dbReference>
<dbReference type="SUPFAM" id="SSF81901">
    <property type="entry name" value="HCP-like"/>
    <property type="match status" value="1"/>
</dbReference>
<evidence type="ECO:0000313" key="2">
    <source>
        <dbReference type="EMBL" id="NOV44633.1"/>
    </source>
</evidence>
<dbReference type="Pfam" id="PF08238">
    <property type="entry name" value="Sel1"/>
    <property type="match status" value="2"/>
</dbReference>
<organism evidence="2">
    <name type="scientific">Xenopsylla cheopis</name>
    <name type="common">Oriental rat flea</name>
    <name type="synonym">Pulex cheopis</name>
    <dbReference type="NCBI Taxonomy" id="163159"/>
    <lineage>
        <taxon>Eukaryota</taxon>
        <taxon>Metazoa</taxon>
        <taxon>Ecdysozoa</taxon>
        <taxon>Arthropoda</taxon>
        <taxon>Hexapoda</taxon>
        <taxon>Insecta</taxon>
        <taxon>Pterygota</taxon>
        <taxon>Neoptera</taxon>
        <taxon>Endopterygota</taxon>
        <taxon>Siphonaptera</taxon>
        <taxon>Pulicidae</taxon>
        <taxon>Xenopsyllinae</taxon>
        <taxon>Xenopsylla</taxon>
    </lineage>
</organism>
<proteinExistence type="predicted"/>
<accession>A0A6M2DEB5</accession>
<sequence length="306" mass="34602">MLKYVTRRFRDTYEKGCNILYTRKTWTCTEKEKKYVDKYENPSAENHEKSKGSKEHPKNDFNTDKYQTSWFQAVKLSSAFIIGWYAAQFAYLNCKRTCRTKIQNSYVNYPINHNILSKIAYAQPNLNQQTRSLHVFNVGYENDPNASHDVVDSVNKTEFEEASNNLEKIVGQIENKLGVASLISGDVASGLSQLKSGAEHGNAAANFNLGLCHELGIGVEKNYEAAANYYDMAARKGHTNAMYNLGVFYIQGRPGVKIDYSKARRFLLEAAEKGHNEAADALKMDPFGYLVMKQNIINVSQKTISI</sequence>
<dbReference type="AlphaFoldDB" id="A0A6M2DEB5"/>
<protein>
    <submittedName>
        <fullName evidence="2">Putative chitin synthase regulatory factor 2 pararge aegeria</fullName>
    </submittedName>
</protein>
<reference evidence="2" key="1">
    <citation type="submission" date="2020-03" db="EMBL/GenBank/DDBJ databases">
        <title>Transcriptomic Profiling of the Digestive Tract of the Rat Flea, Xenopsylla cheopis, Following Blood Feeding and Infection with Yersinia pestis.</title>
        <authorList>
            <person name="Bland D.M."/>
            <person name="Martens C.A."/>
            <person name="Virtaneva K."/>
            <person name="Kanakabandi K."/>
            <person name="Long D."/>
            <person name="Rosenke R."/>
            <person name="Saturday G.A."/>
            <person name="Hoyt F.H."/>
            <person name="Bruno D.P."/>
            <person name="Ribeiro J.M.C."/>
            <person name="Hinnebusch J."/>
        </authorList>
    </citation>
    <scope>NUCLEOTIDE SEQUENCE</scope>
</reference>
<feature type="region of interest" description="Disordered" evidence="1">
    <location>
        <begin position="39"/>
        <end position="60"/>
    </location>
</feature>